<dbReference type="RefSeq" id="WP_118907409.1">
    <property type="nucleotide sequence ID" value="NZ_CP011102.1"/>
</dbReference>
<evidence type="ECO:0000313" key="2">
    <source>
        <dbReference type="EMBL" id="AQY50243.1"/>
    </source>
</evidence>
<evidence type="ECO:0000259" key="1">
    <source>
        <dbReference type="SMART" id="SM00871"/>
    </source>
</evidence>
<organism evidence="2 3">
    <name type="scientific">Listeria weihenstephanensis</name>
    <dbReference type="NCBI Taxonomy" id="1006155"/>
    <lineage>
        <taxon>Bacteria</taxon>
        <taxon>Bacillati</taxon>
        <taxon>Bacillota</taxon>
        <taxon>Bacilli</taxon>
        <taxon>Bacillales</taxon>
        <taxon>Listeriaceae</taxon>
        <taxon>Listeria</taxon>
    </lineage>
</organism>
<dbReference type="InterPro" id="IPR011256">
    <property type="entry name" value="Reg_factor_effector_dom_sf"/>
</dbReference>
<dbReference type="SUPFAM" id="SSF55136">
    <property type="entry name" value="Probable bacterial effector-binding domain"/>
    <property type="match status" value="1"/>
</dbReference>
<keyword evidence="3" id="KW-1185">Reference proteome</keyword>
<dbReference type="Pfam" id="PF06445">
    <property type="entry name" value="GyrI-like"/>
    <property type="match status" value="1"/>
</dbReference>
<dbReference type="Proteomes" id="UP000223060">
    <property type="component" value="Chromosome"/>
</dbReference>
<name>A0A1S7FS55_9LIST</name>
<dbReference type="InterPro" id="IPR053182">
    <property type="entry name" value="YobU-like_regulator"/>
</dbReference>
<proteinExistence type="predicted"/>
<gene>
    <name evidence="2" type="ORF">UE46_03805</name>
</gene>
<evidence type="ECO:0000313" key="3">
    <source>
        <dbReference type="Proteomes" id="UP000223060"/>
    </source>
</evidence>
<dbReference type="InterPro" id="IPR010499">
    <property type="entry name" value="AraC_E-bd"/>
</dbReference>
<protein>
    <recommendedName>
        <fullName evidence="1">AraC effector-binding domain-containing protein</fullName>
    </recommendedName>
</protein>
<dbReference type="Gene3D" id="3.20.80.10">
    <property type="entry name" value="Regulatory factor, effector binding domain"/>
    <property type="match status" value="1"/>
</dbReference>
<dbReference type="EMBL" id="CP011102">
    <property type="protein sequence ID" value="AQY50243.1"/>
    <property type="molecule type" value="Genomic_DNA"/>
</dbReference>
<dbReference type="KEGG" id="lwi:UE46_03805"/>
<dbReference type="PANTHER" id="PTHR36444">
    <property type="entry name" value="TRANSCRIPTIONAL REGULATOR PROTEIN YOBU-RELATED"/>
    <property type="match status" value="1"/>
</dbReference>
<dbReference type="PANTHER" id="PTHR36444:SF3">
    <property type="entry name" value="TRANSCRIPTIONAL ACTIVATOR, PUTATIVE-RELATED"/>
    <property type="match status" value="1"/>
</dbReference>
<accession>A0A1S7FS55</accession>
<feature type="domain" description="AraC effector-binding" evidence="1">
    <location>
        <begin position="1"/>
        <end position="160"/>
    </location>
</feature>
<dbReference type="AlphaFoldDB" id="A0A1S7FS55"/>
<sequence>MDYKIVEQEGFQIIAVKKVFSFQAGQNLVEIPKFWEEVWSDGTMERLAGLVNGEVPRYMGICSVSEEQAPKQEMDYWIAVDCDGEAPVDMGKWEIPSLQWAVFPSVGALPDAIQQTWQKIYAEWLPASGYEHGPGPEIEVYGPGDNRADDYECEVWIPVIKK</sequence>
<reference evidence="3" key="1">
    <citation type="submission" date="2015-03" db="EMBL/GenBank/DDBJ databases">
        <authorList>
            <person name="Ferrari E."/>
            <person name="Walter M.C."/>
            <person name="Huptas C."/>
            <person name="Scherer S."/>
            <person name="Mueller-Herbst S."/>
        </authorList>
    </citation>
    <scope>NUCLEOTIDE SEQUENCE [LARGE SCALE GENOMIC DNA]</scope>
    <source>
        <strain evidence="3">LWP01</strain>
    </source>
</reference>
<dbReference type="SMART" id="SM00871">
    <property type="entry name" value="AraC_E_bind"/>
    <property type="match status" value="1"/>
</dbReference>
<dbReference type="InterPro" id="IPR029442">
    <property type="entry name" value="GyrI-like"/>
</dbReference>